<organism evidence="2 3">
    <name type="scientific">Candida theae</name>
    <dbReference type="NCBI Taxonomy" id="1198502"/>
    <lineage>
        <taxon>Eukaryota</taxon>
        <taxon>Fungi</taxon>
        <taxon>Dikarya</taxon>
        <taxon>Ascomycota</taxon>
        <taxon>Saccharomycotina</taxon>
        <taxon>Pichiomycetes</taxon>
        <taxon>Debaryomycetaceae</taxon>
        <taxon>Candida/Lodderomyces clade</taxon>
        <taxon>Candida</taxon>
    </lineage>
</organism>
<evidence type="ECO:0000313" key="3">
    <source>
        <dbReference type="Proteomes" id="UP001204833"/>
    </source>
</evidence>
<evidence type="ECO:0000256" key="1">
    <source>
        <dbReference type="SAM" id="MobiDB-lite"/>
    </source>
</evidence>
<evidence type="ECO:0000313" key="2">
    <source>
        <dbReference type="EMBL" id="KAI5948836.1"/>
    </source>
</evidence>
<reference evidence="2 3" key="1">
    <citation type="journal article" date="2022" name="DNA Res.">
        <title>Genome analysis of five recently described species of the CUG-Ser clade uncovers Candida theae as a new hybrid lineage with pathogenic potential in the Candida parapsilosis species complex.</title>
        <authorList>
            <person name="Mixao V."/>
            <person name="Del Olmo V."/>
            <person name="Hegedusova E."/>
            <person name="Saus E."/>
            <person name="Pryszcz L."/>
            <person name="Cillingova A."/>
            <person name="Nosek J."/>
            <person name="Gabaldon T."/>
        </authorList>
    </citation>
    <scope>NUCLEOTIDE SEQUENCE [LARGE SCALE GENOMIC DNA]</scope>
    <source>
        <strain evidence="2 3">CBS 12239</strain>
    </source>
</reference>
<dbReference type="GeneID" id="76153278"/>
<keyword evidence="3" id="KW-1185">Reference proteome</keyword>
<dbReference type="Proteomes" id="UP001204833">
    <property type="component" value="Unassembled WGS sequence"/>
</dbReference>
<protein>
    <submittedName>
        <fullName evidence="2">Uncharacterized protein</fullName>
    </submittedName>
</protein>
<feature type="region of interest" description="Disordered" evidence="1">
    <location>
        <begin position="146"/>
        <end position="166"/>
    </location>
</feature>
<feature type="compositionally biased region" description="Basic residues" evidence="1">
    <location>
        <begin position="148"/>
        <end position="166"/>
    </location>
</feature>
<dbReference type="EMBL" id="JAIHNG010000177">
    <property type="protein sequence ID" value="KAI5948836.1"/>
    <property type="molecule type" value="Genomic_DNA"/>
</dbReference>
<gene>
    <name evidence="2" type="ORF">KGF57_005234</name>
</gene>
<name>A0AAD5FWE9_9ASCO</name>
<dbReference type="RefSeq" id="XP_051606346.1">
    <property type="nucleotide sequence ID" value="XM_051754829.1"/>
</dbReference>
<dbReference type="AlphaFoldDB" id="A0AAD5FWE9"/>
<sequence length="166" mass="19616">MSSQRKLNAYLERKDSLINQYRSLESEFSSDQQTPFYVLTKLDELVYEYNVCKSYFETQQLTHKPSLPGETIRQTETKLRLISEKIRSIEDEIRFDELATQVPRLSIARKEITENAKEAGKIIHSHEGLNPKHQWRLLDPRIYELKKNVKPKPNSKRVKKEKVAKK</sequence>
<comment type="caution">
    <text evidence="2">The sequence shown here is derived from an EMBL/GenBank/DDBJ whole genome shotgun (WGS) entry which is preliminary data.</text>
</comment>
<accession>A0AAD5FWE9</accession>
<proteinExistence type="predicted"/>